<evidence type="ECO:0000256" key="3">
    <source>
        <dbReference type="ARBA" id="ARBA00022827"/>
    </source>
</evidence>
<keyword evidence="4" id="KW-0521">NADP</keyword>
<proteinExistence type="inferred from homology"/>
<dbReference type="InterPro" id="IPR050346">
    <property type="entry name" value="FMO-like"/>
</dbReference>
<evidence type="ECO:0000256" key="2">
    <source>
        <dbReference type="ARBA" id="ARBA00022630"/>
    </source>
</evidence>
<dbReference type="Gene3D" id="3.50.50.60">
    <property type="entry name" value="FAD/NAD(P)-binding domain"/>
    <property type="match status" value="2"/>
</dbReference>
<dbReference type="PANTHER" id="PTHR23023">
    <property type="entry name" value="DIMETHYLANILINE MONOOXYGENASE"/>
    <property type="match status" value="1"/>
</dbReference>
<keyword evidence="8" id="KW-1185">Reference proteome</keyword>
<evidence type="ECO:0000256" key="4">
    <source>
        <dbReference type="ARBA" id="ARBA00022857"/>
    </source>
</evidence>
<dbReference type="EC" id="1.-.-.-" evidence="6"/>
<keyword evidence="6" id="KW-0503">Monooxygenase</keyword>
<keyword evidence="5 6" id="KW-0560">Oxidoreductase</keyword>
<keyword evidence="2 6" id="KW-0285">Flavoprotein</keyword>
<dbReference type="InterPro" id="IPR036188">
    <property type="entry name" value="FAD/NAD-bd_sf"/>
</dbReference>
<comment type="similarity">
    <text evidence="1 6">Belongs to the FMO family.</text>
</comment>
<accession>A0ABP1BIG3</accession>
<dbReference type="InterPro" id="IPR020946">
    <property type="entry name" value="Flavin_mOase-like"/>
</dbReference>
<dbReference type="EMBL" id="OZ023705">
    <property type="protein sequence ID" value="CAK9875066.1"/>
    <property type="molecule type" value="Genomic_DNA"/>
</dbReference>
<keyword evidence="3 6" id="KW-0274">FAD</keyword>
<dbReference type="PIRSF" id="PIRSF000332">
    <property type="entry name" value="FMO"/>
    <property type="match status" value="1"/>
</dbReference>
<sequence>MENFQVVDQVYKCCKVGIIGAGAAGLATAKELIHEGHEVTVFEQSMQVGGLWVYDPKVDSDLLGVEPHRKRVHSSVYASLRTNLPHEVMSFIDFPFLTQQGRDERCYPSHKEVLLYLEDFAKEFDLLHVIQFGTLVEHVELVTMDSTSEKQWKVVTTRKIDGIVDEVKEELFEAMVVCSGHYFEPKIANIPSINNWPGKQMHSHNYRLAQPFTNQCVVIIGTRSSGMDISRDVANFAKEVHLSGRSWNSSVDFAKPMGQHQNIWPHSTVIRTCEDGTVKFKEGSSTMADVIMHCTGYRYYYPFLDTKGLVTTSDIVKPIYQHVFPPSLAPSLSFVGLPHKVLTFPLFQFQAKWIGMVLSGKVKLPPKNEMMESIKAFHDQCEPSSKPMHQCHDLVDIEVIYMDWLADQSGSEHLETWRSKMKDIAFQQLFNNPDTYRDQWPDEDLHEEALLCLLKLDITSCWLLGHLIEMDQGLF</sequence>
<organism evidence="7 8">
    <name type="scientific">Sphagnum jensenii</name>
    <dbReference type="NCBI Taxonomy" id="128206"/>
    <lineage>
        <taxon>Eukaryota</taxon>
        <taxon>Viridiplantae</taxon>
        <taxon>Streptophyta</taxon>
        <taxon>Embryophyta</taxon>
        <taxon>Bryophyta</taxon>
        <taxon>Sphagnophytina</taxon>
        <taxon>Sphagnopsida</taxon>
        <taxon>Sphagnales</taxon>
        <taxon>Sphagnaceae</taxon>
        <taxon>Sphagnum</taxon>
    </lineage>
</organism>
<dbReference type="InterPro" id="IPR000960">
    <property type="entry name" value="Flavin_mOase"/>
</dbReference>
<evidence type="ECO:0000256" key="1">
    <source>
        <dbReference type="ARBA" id="ARBA00009183"/>
    </source>
</evidence>
<evidence type="ECO:0000256" key="6">
    <source>
        <dbReference type="RuleBase" id="RU361177"/>
    </source>
</evidence>
<dbReference type="SUPFAM" id="SSF51905">
    <property type="entry name" value="FAD/NAD(P)-binding domain"/>
    <property type="match status" value="2"/>
</dbReference>
<dbReference type="Proteomes" id="UP001497522">
    <property type="component" value="Chromosome 4"/>
</dbReference>
<evidence type="ECO:0000313" key="7">
    <source>
        <dbReference type="EMBL" id="CAK9875066.1"/>
    </source>
</evidence>
<name>A0ABP1BIG3_9BRYO</name>
<protein>
    <recommendedName>
        <fullName evidence="6">Flavin-containing monooxygenase</fullName>
        <ecNumber evidence="6">1.-.-.-</ecNumber>
    </recommendedName>
</protein>
<reference evidence="7" key="1">
    <citation type="submission" date="2024-03" db="EMBL/GenBank/DDBJ databases">
        <authorList>
            <consortium name="ELIXIR-Norway"/>
            <consortium name="Elixir Norway"/>
        </authorList>
    </citation>
    <scope>NUCLEOTIDE SEQUENCE</scope>
</reference>
<gene>
    <name evidence="7" type="ORF">CSSPJE1EN2_LOCUS17315</name>
</gene>
<dbReference type="Pfam" id="PF00743">
    <property type="entry name" value="FMO-like"/>
    <property type="match status" value="2"/>
</dbReference>
<dbReference type="PRINTS" id="PR00370">
    <property type="entry name" value="FMOXYGENASE"/>
</dbReference>
<comment type="cofactor">
    <cofactor evidence="6">
        <name>FAD</name>
        <dbReference type="ChEBI" id="CHEBI:57692"/>
    </cofactor>
</comment>
<evidence type="ECO:0000256" key="5">
    <source>
        <dbReference type="ARBA" id="ARBA00023002"/>
    </source>
</evidence>
<evidence type="ECO:0000313" key="8">
    <source>
        <dbReference type="Proteomes" id="UP001497522"/>
    </source>
</evidence>